<feature type="domain" description="HTH araC/xylS-type" evidence="4">
    <location>
        <begin position="194"/>
        <end position="292"/>
    </location>
</feature>
<protein>
    <submittedName>
        <fullName evidence="5">AraC family transcriptional regulator</fullName>
    </submittedName>
</protein>
<keyword evidence="3" id="KW-0804">Transcription</keyword>
<evidence type="ECO:0000313" key="5">
    <source>
        <dbReference type="EMBL" id="MFB9327351.1"/>
    </source>
</evidence>
<dbReference type="Gene3D" id="1.10.10.60">
    <property type="entry name" value="Homeodomain-like"/>
    <property type="match status" value="2"/>
</dbReference>
<dbReference type="PROSITE" id="PS00041">
    <property type="entry name" value="HTH_ARAC_FAMILY_1"/>
    <property type="match status" value="1"/>
</dbReference>
<evidence type="ECO:0000256" key="3">
    <source>
        <dbReference type="ARBA" id="ARBA00023163"/>
    </source>
</evidence>
<dbReference type="InterPro" id="IPR014710">
    <property type="entry name" value="RmlC-like_jellyroll"/>
</dbReference>
<gene>
    <name evidence="5" type="ORF">ACFFSY_15595</name>
</gene>
<evidence type="ECO:0000259" key="4">
    <source>
        <dbReference type="PROSITE" id="PS01124"/>
    </source>
</evidence>
<evidence type="ECO:0000256" key="2">
    <source>
        <dbReference type="ARBA" id="ARBA00023125"/>
    </source>
</evidence>
<evidence type="ECO:0000256" key="1">
    <source>
        <dbReference type="ARBA" id="ARBA00023015"/>
    </source>
</evidence>
<evidence type="ECO:0000313" key="6">
    <source>
        <dbReference type="Proteomes" id="UP001589747"/>
    </source>
</evidence>
<dbReference type="Pfam" id="PF12833">
    <property type="entry name" value="HTH_18"/>
    <property type="match status" value="1"/>
</dbReference>
<dbReference type="InterPro" id="IPR018060">
    <property type="entry name" value="HTH_AraC"/>
</dbReference>
<name>A0ABV5KQ69_9BACL</name>
<dbReference type="RefSeq" id="WP_377495551.1">
    <property type="nucleotide sequence ID" value="NZ_JBHMDO010000024.1"/>
</dbReference>
<dbReference type="InterPro" id="IPR037923">
    <property type="entry name" value="HTH-like"/>
</dbReference>
<dbReference type="EMBL" id="JBHMDO010000024">
    <property type="protein sequence ID" value="MFB9327351.1"/>
    <property type="molecule type" value="Genomic_DNA"/>
</dbReference>
<dbReference type="SUPFAM" id="SSF51215">
    <property type="entry name" value="Regulatory protein AraC"/>
    <property type="match status" value="1"/>
</dbReference>
<dbReference type="PANTHER" id="PTHR43280">
    <property type="entry name" value="ARAC-FAMILY TRANSCRIPTIONAL REGULATOR"/>
    <property type="match status" value="1"/>
</dbReference>
<dbReference type="Proteomes" id="UP001589747">
    <property type="component" value="Unassembled WGS sequence"/>
</dbReference>
<comment type="caution">
    <text evidence="5">The sequence shown here is derived from an EMBL/GenBank/DDBJ whole genome shotgun (WGS) entry which is preliminary data.</text>
</comment>
<keyword evidence="6" id="KW-1185">Reference proteome</keyword>
<dbReference type="PANTHER" id="PTHR43280:SF28">
    <property type="entry name" value="HTH-TYPE TRANSCRIPTIONAL ACTIVATOR RHAS"/>
    <property type="match status" value="1"/>
</dbReference>
<dbReference type="InterPro" id="IPR009057">
    <property type="entry name" value="Homeodomain-like_sf"/>
</dbReference>
<proteinExistence type="predicted"/>
<dbReference type="SMART" id="SM00342">
    <property type="entry name" value="HTH_ARAC"/>
    <property type="match status" value="1"/>
</dbReference>
<keyword evidence="1" id="KW-0805">Transcription regulation</keyword>
<accession>A0ABV5KQ69</accession>
<dbReference type="InterPro" id="IPR018062">
    <property type="entry name" value="HTH_AraC-typ_CS"/>
</dbReference>
<dbReference type="Gene3D" id="2.60.120.10">
    <property type="entry name" value="Jelly Rolls"/>
    <property type="match status" value="1"/>
</dbReference>
<keyword evidence="2" id="KW-0238">DNA-binding</keyword>
<sequence>MKRLFDPILFDGKRETWYYRSSSDRHFNGYYHWHQCCELLFVHEGKGRIVVNRQSYEIRRGMLFFFQPYRLHHVHANVSVESPYVRSVLYVEPSALAAALRPFPRRQAFFDERVQNRDAQAVYDLGDLADQVEWMYARYEAGRMLDEGEAWRAEELTVLMLQLLQAMEEGAVRGQDRLSSDGGDEPLRSPRYSERVMQWIEQHYAEDFSLARMAEELHLSKFYVSRLFRQETGSSITDYLTARRIKHACRLLRTTTLPVERIGAEVGLPNPSYFIQLFKREVGRTPLKYRNG</sequence>
<dbReference type="PROSITE" id="PS01124">
    <property type="entry name" value="HTH_ARAC_FAMILY_2"/>
    <property type="match status" value="1"/>
</dbReference>
<dbReference type="Pfam" id="PF02311">
    <property type="entry name" value="AraC_binding"/>
    <property type="match status" value="1"/>
</dbReference>
<dbReference type="SUPFAM" id="SSF46689">
    <property type="entry name" value="Homeodomain-like"/>
    <property type="match status" value="2"/>
</dbReference>
<dbReference type="InterPro" id="IPR003313">
    <property type="entry name" value="AraC-bd"/>
</dbReference>
<reference evidence="5 6" key="1">
    <citation type="submission" date="2024-09" db="EMBL/GenBank/DDBJ databases">
        <authorList>
            <person name="Sun Q."/>
            <person name="Mori K."/>
        </authorList>
    </citation>
    <scope>NUCLEOTIDE SEQUENCE [LARGE SCALE GENOMIC DNA]</scope>
    <source>
        <strain evidence="5 6">TISTR 2452</strain>
    </source>
</reference>
<organism evidence="5 6">
    <name type="scientific">Paenibacillus aurantiacus</name>
    <dbReference type="NCBI Taxonomy" id="1936118"/>
    <lineage>
        <taxon>Bacteria</taxon>
        <taxon>Bacillati</taxon>
        <taxon>Bacillota</taxon>
        <taxon>Bacilli</taxon>
        <taxon>Bacillales</taxon>
        <taxon>Paenibacillaceae</taxon>
        <taxon>Paenibacillus</taxon>
    </lineage>
</organism>